<organism evidence="3 4">
    <name type="scientific">Nepenthes gracilis</name>
    <name type="common">Slender pitcher plant</name>
    <dbReference type="NCBI Taxonomy" id="150966"/>
    <lineage>
        <taxon>Eukaryota</taxon>
        <taxon>Viridiplantae</taxon>
        <taxon>Streptophyta</taxon>
        <taxon>Embryophyta</taxon>
        <taxon>Tracheophyta</taxon>
        <taxon>Spermatophyta</taxon>
        <taxon>Magnoliopsida</taxon>
        <taxon>eudicotyledons</taxon>
        <taxon>Gunneridae</taxon>
        <taxon>Pentapetalae</taxon>
        <taxon>Caryophyllales</taxon>
        <taxon>Nepenthaceae</taxon>
        <taxon>Nepenthes</taxon>
    </lineage>
</organism>
<evidence type="ECO:0000313" key="3">
    <source>
        <dbReference type="EMBL" id="GMH24802.1"/>
    </source>
</evidence>
<reference evidence="3" key="1">
    <citation type="submission" date="2023-05" db="EMBL/GenBank/DDBJ databases">
        <title>Nepenthes gracilis genome sequencing.</title>
        <authorList>
            <person name="Fukushima K."/>
        </authorList>
    </citation>
    <scope>NUCLEOTIDE SEQUENCE</scope>
    <source>
        <strain evidence="3">SING2019-196</strain>
    </source>
</reference>
<feature type="chain" id="PRO_5041897836" evidence="2">
    <location>
        <begin position="19"/>
        <end position="72"/>
    </location>
</feature>
<evidence type="ECO:0000256" key="2">
    <source>
        <dbReference type="SAM" id="SignalP"/>
    </source>
</evidence>
<feature type="signal peptide" evidence="2">
    <location>
        <begin position="1"/>
        <end position="18"/>
    </location>
</feature>
<dbReference type="EMBL" id="BSYO01000028">
    <property type="protein sequence ID" value="GMH24802.1"/>
    <property type="molecule type" value="Genomic_DNA"/>
</dbReference>
<keyword evidence="4" id="KW-1185">Reference proteome</keyword>
<proteinExistence type="predicted"/>
<keyword evidence="2" id="KW-0732">Signal</keyword>
<name>A0AAD3T8L4_NEPGR</name>
<dbReference type="Proteomes" id="UP001279734">
    <property type="component" value="Unassembled WGS sequence"/>
</dbReference>
<accession>A0AAD3T8L4</accession>
<keyword evidence="1" id="KW-0812">Transmembrane</keyword>
<protein>
    <submittedName>
        <fullName evidence="3">Uncharacterized protein</fullName>
    </submittedName>
</protein>
<evidence type="ECO:0000313" key="4">
    <source>
        <dbReference type="Proteomes" id="UP001279734"/>
    </source>
</evidence>
<sequence length="72" mass="7908">MMPMLWLILLSGGGCVAAKMLRLAYKFNFGRHWGCASSRPVLDGDCWPGQLGWLVALDMVAVIGLARMGLQR</sequence>
<evidence type="ECO:0000256" key="1">
    <source>
        <dbReference type="SAM" id="Phobius"/>
    </source>
</evidence>
<gene>
    <name evidence="3" type="ORF">Nepgr_026645</name>
</gene>
<keyword evidence="1" id="KW-1133">Transmembrane helix</keyword>
<feature type="transmembrane region" description="Helical" evidence="1">
    <location>
        <begin position="51"/>
        <end position="70"/>
    </location>
</feature>
<comment type="caution">
    <text evidence="3">The sequence shown here is derived from an EMBL/GenBank/DDBJ whole genome shotgun (WGS) entry which is preliminary data.</text>
</comment>
<dbReference type="AlphaFoldDB" id="A0AAD3T8L4"/>
<keyword evidence="1" id="KW-0472">Membrane</keyword>